<comment type="caution">
    <text evidence="1">The sequence shown here is derived from an EMBL/GenBank/DDBJ whole genome shotgun (WGS) entry which is preliminary data.</text>
</comment>
<name>A0ABU0FET2_9HYPH</name>
<protein>
    <recommendedName>
        <fullName evidence="3">Glycosyltransferase</fullName>
    </recommendedName>
</protein>
<evidence type="ECO:0000313" key="1">
    <source>
        <dbReference type="EMBL" id="MDQ0393124.1"/>
    </source>
</evidence>
<evidence type="ECO:0008006" key="3">
    <source>
        <dbReference type="Google" id="ProtNLM"/>
    </source>
</evidence>
<dbReference type="RefSeq" id="WP_307427962.1">
    <property type="nucleotide sequence ID" value="NZ_JAUSVK010000001.1"/>
</dbReference>
<proteinExistence type="predicted"/>
<reference evidence="1 2" key="1">
    <citation type="submission" date="2023-07" db="EMBL/GenBank/DDBJ databases">
        <title>Genomic Encyclopedia of Type Strains, Phase IV (KMG-IV): sequencing the most valuable type-strain genomes for metagenomic binning, comparative biology and taxonomic classification.</title>
        <authorList>
            <person name="Goeker M."/>
        </authorList>
    </citation>
    <scope>NUCLEOTIDE SEQUENCE [LARGE SCALE GENOMIC DNA]</scope>
    <source>
        <strain evidence="1 2">DSM 5896</strain>
    </source>
</reference>
<gene>
    <name evidence="1" type="ORF">J3R73_002916</name>
</gene>
<sequence>MTRTAIIIAGDRAYRRQDGWGAAFAAGLRRHGWTAVLSRHPAPADMLVLWGVRRQGAIALQRRHGEVCILERGYVGDRFAWTSVSFGGGLNGRATFRGPLDDSSRWQTHFAPLMRPWRRRDGYALIMGQVLTDMSLRGLKPLTMWNDAARALKAGGFDVRFRPHPLSNGAGLPGIGTLPASLSLAEALAGAALVVTINSNAGVDAAVAGVPTVTLDGGAMAWPVAGHRPETPPTPDRAAWATALAWKQWRMEEIASGHAWALVGGGTG</sequence>
<dbReference type="EMBL" id="JAUSVK010000001">
    <property type="protein sequence ID" value="MDQ0393124.1"/>
    <property type="molecule type" value="Genomic_DNA"/>
</dbReference>
<organism evidence="1 2">
    <name type="scientific">Labrys monachus</name>
    <dbReference type="NCBI Taxonomy" id="217067"/>
    <lineage>
        <taxon>Bacteria</taxon>
        <taxon>Pseudomonadati</taxon>
        <taxon>Pseudomonadota</taxon>
        <taxon>Alphaproteobacteria</taxon>
        <taxon>Hyphomicrobiales</taxon>
        <taxon>Xanthobacteraceae</taxon>
        <taxon>Labrys</taxon>
    </lineage>
</organism>
<evidence type="ECO:0000313" key="2">
    <source>
        <dbReference type="Proteomes" id="UP001237448"/>
    </source>
</evidence>
<dbReference type="Proteomes" id="UP001237448">
    <property type="component" value="Unassembled WGS sequence"/>
</dbReference>
<accession>A0ABU0FET2</accession>
<keyword evidence="2" id="KW-1185">Reference proteome</keyword>